<feature type="compositionally biased region" description="Pro residues" evidence="1">
    <location>
        <begin position="109"/>
        <end position="127"/>
    </location>
</feature>
<proteinExistence type="predicted"/>
<evidence type="ECO:0000313" key="5">
    <source>
        <dbReference type="Proteomes" id="UP001159364"/>
    </source>
</evidence>
<keyword evidence="2" id="KW-0472">Membrane</keyword>
<name>A0AAV8TGL2_9ROSI</name>
<feature type="chain" id="PRO_5043541196" evidence="3">
    <location>
        <begin position="26"/>
        <end position="188"/>
    </location>
</feature>
<keyword evidence="2" id="KW-0812">Transmembrane</keyword>
<keyword evidence="2" id="KW-1133">Transmembrane helix</keyword>
<gene>
    <name evidence="4" type="ORF">K2173_020518</name>
</gene>
<feature type="signal peptide" evidence="3">
    <location>
        <begin position="1"/>
        <end position="25"/>
    </location>
</feature>
<sequence length="188" mass="19708">MAIRSRPCFMLLLWLLCTNFSTPSANKHRHFPLPELYARISSTSDNVGAPGPFTVPAPAPSYNGAPSSLYAPSSSYNGAPSSFHAPSSSYNGAPSSGHNDGAPSSIPSPAKPFSPSPLPPSSPPVVWAPPEGKSSSSSRTLNGGQKAGIVIGSMAGASLLLCGGMVYRKRRSNIRRERLASEARRPIF</sequence>
<dbReference type="AlphaFoldDB" id="A0AAV8TGL2"/>
<dbReference type="EMBL" id="JAIWQS010000005">
    <property type="protein sequence ID" value="KAJ8766002.1"/>
    <property type="molecule type" value="Genomic_DNA"/>
</dbReference>
<reference evidence="4 5" key="1">
    <citation type="submission" date="2021-09" db="EMBL/GenBank/DDBJ databases">
        <title>Genomic insights and catalytic innovation underlie evolution of tropane alkaloids biosynthesis.</title>
        <authorList>
            <person name="Wang Y.-J."/>
            <person name="Tian T."/>
            <person name="Huang J.-P."/>
            <person name="Huang S.-X."/>
        </authorList>
    </citation>
    <scope>NUCLEOTIDE SEQUENCE [LARGE SCALE GENOMIC DNA]</scope>
    <source>
        <strain evidence="4">KIB-2018</strain>
        <tissue evidence="4">Leaf</tissue>
    </source>
</reference>
<protein>
    <submittedName>
        <fullName evidence="4">Uncharacterized protein</fullName>
    </submittedName>
</protein>
<dbReference type="Proteomes" id="UP001159364">
    <property type="component" value="Linkage Group LG05"/>
</dbReference>
<feature type="region of interest" description="Disordered" evidence="1">
    <location>
        <begin position="83"/>
        <end position="142"/>
    </location>
</feature>
<evidence type="ECO:0000256" key="3">
    <source>
        <dbReference type="SAM" id="SignalP"/>
    </source>
</evidence>
<evidence type="ECO:0000256" key="2">
    <source>
        <dbReference type="SAM" id="Phobius"/>
    </source>
</evidence>
<evidence type="ECO:0000313" key="4">
    <source>
        <dbReference type="EMBL" id="KAJ8766002.1"/>
    </source>
</evidence>
<feature type="transmembrane region" description="Helical" evidence="2">
    <location>
        <begin position="147"/>
        <end position="167"/>
    </location>
</feature>
<feature type="compositionally biased region" description="Polar residues" evidence="1">
    <location>
        <begin position="133"/>
        <end position="142"/>
    </location>
</feature>
<organism evidence="4 5">
    <name type="scientific">Erythroxylum novogranatense</name>
    <dbReference type="NCBI Taxonomy" id="1862640"/>
    <lineage>
        <taxon>Eukaryota</taxon>
        <taxon>Viridiplantae</taxon>
        <taxon>Streptophyta</taxon>
        <taxon>Embryophyta</taxon>
        <taxon>Tracheophyta</taxon>
        <taxon>Spermatophyta</taxon>
        <taxon>Magnoliopsida</taxon>
        <taxon>eudicotyledons</taxon>
        <taxon>Gunneridae</taxon>
        <taxon>Pentapetalae</taxon>
        <taxon>rosids</taxon>
        <taxon>fabids</taxon>
        <taxon>Malpighiales</taxon>
        <taxon>Erythroxylaceae</taxon>
        <taxon>Erythroxylum</taxon>
    </lineage>
</organism>
<evidence type="ECO:0000256" key="1">
    <source>
        <dbReference type="SAM" id="MobiDB-lite"/>
    </source>
</evidence>
<feature type="compositionally biased region" description="Polar residues" evidence="1">
    <location>
        <begin position="83"/>
        <end position="98"/>
    </location>
</feature>
<keyword evidence="5" id="KW-1185">Reference proteome</keyword>
<dbReference type="PANTHER" id="PTHR36721">
    <property type="entry name" value="PROLINE-RICH FAMILY PROTEIN"/>
    <property type="match status" value="1"/>
</dbReference>
<keyword evidence="3" id="KW-0732">Signal</keyword>
<dbReference type="PANTHER" id="PTHR36721:SF17">
    <property type="entry name" value="PROTEIN, PUTATIVE-RELATED"/>
    <property type="match status" value="1"/>
</dbReference>
<comment type="caution">
    <text evidence="4">The sequence shown here is derived from an EMBL/GenBank/DDBJ whole genome shotgun (WGS) entry which is preliminary data.</text>
</comment>
<accession>A0AAV8TGL2</accession>